<sequence>MLAATQQLPAPHARQARAHMHLSAPAAPRVLSSTASGASGAAGRLRCRCRCRAAGAGAATAAPELVFRQATAEDMEMCRRLVLEERMNPLGLDQSRLLIAATAARGEFVGMGQVFPLAPGVSELRSIVVAPPHRGRGAGAALVRRLCEGPAAAGEAVVLTTIGRRRAFYERAGFEEAPFTEAPREMWFELMAGTVAARVLAGDRLVLMRRRRG</sequence>
<keyword evidence="4" id="KW-1185">Reference proteome</keyword>
<feature type="region of interest" description="Disordered" evidence="1">
    <location>
        <begin position="1"/>
        <end position="20"/>
    </location>
</feature>
<dbReference type="InterPro" id="IPR000182">
    <property type="entry name" value="GNAT_dom"/>
</dbReference>
<feature type="domain" description="N-acetyltransferase" evidence="2">
    <location>
        <begin position="65"/>
        <end position="191"/>
    </location>
</feature>
<dbReference type="InterPro" id="IPR016181">
    <property type="entry name" value="Acyl_CoA_acyltransferase"/>
</dbReference>
<organism evidence="3 4">
    <name type="scientific">Raphidocelis subcapitata</name>
    <dbReference type="NCBI Taxonomy" id="307507"/>
    <lineage>
        <taxon>Eukaryota</taxon>
        <taxon>Viridiplantae</taxon>
        <taxon>Chlorophyta</taxon>
        <taxon>core chlorophytes</taxon>
        <taxon>Chlorophyceae</taxon>
        <taxon>CS clade</taxon>
        <taxon>Sphaeropleales</taxon>
        <taxon>Selenastraceae</taxon>
        <taxon>Raphidocelis</taxon>
    </lineage>
</organism>
<dbReference type="SUPFAM" id="SSF55729">
    <property type="entry name" value="Acyl-CoA N-acyltransferases (Nat)"/>
    <property type="match status" value="1"/>
</dbReference>
<proteinExistence type="predicted"/>
<dbReference type="CDD" id="cd04301">
    <property type="entry name" value="NAT_SF"/>
    <property type="match status" value="1"/>
</dbReference>
<reference evidence="3 4" key="1">
    <citation type="journal article" date="2018" name="Sci. Rep.">
        <title>Raphidocelis subcapitata (=Pseudokirchneriella subcapitata) provides an insight into genome evolution and environmental adaptations in the Sphaeropleales.</title>
        <authorList>
            <person name="Suzuki S."/>
            <person name="Yamaguchi H."/>
            <person name="Nakajima N."/>
            <person name="Kawachi M."/>
        </authorList>
    </citation>
    <scope>NUCLEOTIDE SEQUENCE [LARGE SCALE GENOMIC DNA]</scope>
    <source>
        <strain evidence="3 4">NIES-35</strain>
    </source>
</reference>
<dbReference type="AlphaFoldDB" id="A0A2V0P6W4"/>
<dbReference type="InParanoid" id="A0A2V0P6W4"/>
<evidence type="ECO:0000259" key="2">
    <source>
        <dbReference type="PROSITE" id="PS51186"/>
    </source>
</evidence>
<name>A0A2V0P6W4_9CHLO</name>
<comment type="caution">
    <text evidence="3">The sequence shown here is derived from an EMBL/GenBank/DDBJ whole genome shotgun (WGS) entry which is preliminary data.</text>
</comment>
<dbReference type="EMBL" id="BDRX01000062">
    <property type="protein sequence ID" value="GBF95309.1"/>
    <property type="molecule type" value="Genomic_DNA"/>
</dbReference>
<evidence type="ECO:0000313" key="3">
    <source>
        <dbReference type="EMBL" id="GBF95309.1"/>
    </source>
</evidence>
<evidence type="ECO:0000313" key="4">
    <source>
        <dbReference type="Proteomes" id="UP000247498"/>
    </source>
</evidence>
<evidence type="ECO:0000256" key="1">
    <source>
        <dbReference type="SAM" id="MobiDB-lite"/>
    </source>
</evidence>
<dbReference type="PROSITE" id="PS51186">
    <property type="entry name" value="GNAT"/>
    <property type="match status" value="1"/>
</dbReference>
<gene>
    <name evidence="3" type="ORF">Rsub_08340</name>
</gene>
<dbReference type="OrthoDB" id="41532at2759"/>
<dbReference type="Pfam" id="PF13508">
    <property type="entry name" value="Acetyltransf_7"/>
    <property type="match status" value="1"/>
</dbReference>
<dbReference type="Proteomes" id="UP000247498">
    <property type="component" value="Unassembled WGS sequence"/>
</dbReference>
<protein>
    <recommendedName>
        <fullName evidence="2">N-acetyltransferase domain-containing protein</fullName>
    </recommendedName>
</protein>
<dbReference type="GO" id="GO:0016747">
    <property type="term" value="F:acyltransferase activity, transferring groups other than amino-acyl groups"/>
    <property type="evidence" value="ECO:0007669"/>
    <property type="project" value="InterPro"/>
</dbReference>
<dbReference type="Gene3D" id="3.40.630.30">
    <property type="match status" value="1"/>
</dbReference>
<accession>A0A2V0P6W4</accession>